<dbReference type="Pfam" id="PF14681">
    <property type="entry name" value="UPRTase"/>
    <property type="match status" value="1"/>
</dbReference>
<dbReference type="CDD" id="cd06223">
    <property type="entry name" value="PRTases_typeI"/>
    <property type="match status" value="1"/>
</dbReference>
<organism evidence="2 3">
    <name type="scientific">Joostella atrarenae</name>
    <dbReference type="NCBI Taxonomy" id="679257"/>
    <lineage>
        <taxon>Bacteria</taxon>
        <taxon>Pseudomonadati</taxon>
        <taxon>Bacteroidota</taxon>
        <taxon>Flavobacteriia</taxon>
        <taxon>Flavobacteriales</taxon>
        <taxon>Flavobacteriaceae</taxon>
        <taxon>Joostella</taxon>
    </lineage>
</organism>
<dbReference type="InterPro" id="IPR000836">
    <property type="entry name" value="PRTase_dom"/>
</dbReference>
<dbReference type="NCBIfam" id="NF001097">
    <property type="entry name" value="PRK00129.1"/>
    <property type="match status" value="1"/>
</dbReference>
<dbReference type="EC" id="2.4.2.9" evidence="2"/>
<keyword evidence="2" id="KW-0808">Transferase</keyword>
<name>A0ABS9IZM2_9FLAO</name>
<evidence type="ECO:0000259" key="1">
    <source>
        <dbReference type="Pfam" id="PF14681"/>
    </source>
</evidence>
<reference evidence="2 3" key="1">
    <citation type="submission" date="2021-01" db="EMBL/GenBank/DDBJ databases">
        <title>Genome sequencing of Joostella atrarenae M1-2 (= KCTC 23194).</title>
        <authorList>
            <person name="Zakaria M.R."/>
            <person name="Lam M.Q."/>
            <person name="Chong C.S."/>
        </authorList>
    </citation>
    <scope>NUCLEOTIDE SEQUENCE [LARGE SCALE GENOMIC DNA]</scope>
    <source>
        <strain evidence="2 3">M1-2</strain>
    </source>
</reference>
<accession>A0ABS9IZM2</accession>
<feature type="domain" description="Phosphoribosyltransferase" evidence="1">
    <location>
        <begin position="10"/>
        <end position="213"/>
    </location>
</feature>
<dbReference type="Proteomes" id="UP000829517">
    <property type="component" value="Unassembled WGS sequence"/>
</dbReference>
<evidence type="ECO:0000313" key="2">
    <source>
        <dbReference type="EMBL" id="MCF8713635.1"/>
    </source>
</evidence>
<dbReference type="SUPFAM" id="SSF53271">
    <property type="entry name" value="PRTase-like"/>
    <property type="match status" value="1"/>
</dbReference>
<dbReference type="PANTHER" id="PTHR11608:SF0">
    <property type="entry name" value="BIFUNCTIONAL PROTEIN PYRR"/>
    <property type="match status" value="1"/>
</dbReference>
<dbReference type="InterPro" id="IPR029057">
    <property type="entry name" value="PRTase-like"/>
</dbReference>
<sequence>MTVHNLSKENSIVNHFLAELRNVNIHNDRMRFRKNIERIGEILAYEISKSLHFSSEELETPLAKTTSNLIDDEIVICSILRAGIPLHNGLLNYFDWADCSFISAYRYQTPEDEFEVNVEYLASQSLDNKVLILADPMLATGQSILATFEALTRVGLPKEIHIVSVIGAQPGIDFLKGKLPKDTKLWIGEIDPELNKKGYIVPGLGDAGDLAYGEKLQK</sequence>
<dbReference type="GO" id="GO:0004845">
    <property type="term" value="F:uracil phosphoribosyltransferase activity"/>
    <property type="evidence" value="ECO:0007669"/>
    <property type="project" value="UniProtKB-EC"/>
</dbReference>
<dbReference type="EMBL" id="JAETXX010000001">
    <property type="protein sequence ID" value="MCF8713635.1"/>
    <property type="molecule type" value="Genomic_DNA"/>
</dbReference>
<proteinExistence type="predicted"/>
<gene>
    <name evidence="2" type="primary">upp</name>
    <name evidence="2" type="ORF">JM658_02250</name>
</gene>
<dbReference type="RefSeq" id="WP_236957600.1">
    <property type="nucleotide sequence ID" value="NZ_JAETXX010000001.1"/>
</dbReference>
<comment type="caution">
    <text evidence="2">The sequence shown here is derived from an EMBL/GenBank/DDBJ whole genome shotgun (WGS) entry which is preliminary data.</text>
</comment>
<dbReference type="PANTHER" id="PTHR11608">
    <property type="entry name" value="BIFUNCTIONAL PROTEIN PYRR"/>
    <property type="match status" value="1"/>
</dbReference>
<keyword evidence="2" id="KW-0328">Glycosyltransferase</keyword>
<dbReference type="Gene3D" id="3.40.50.2020">
    <property type="match status" value="1"/>
</dbReference>
<keyword evidence="3" id="KW-1185">Reference proteome</keyword>
<dbReference type="InterPro" id="IPR050137">
    <property type="entry name" value="PyrR_bifunctional"/>
</dbReference>
<evidence type="ECO:0000313" key="3">
    <source>
        <dbReference type="Proteomes" id="UP000829517"/>
    </source>
</evidence>
<protein>
    <submittedName>
        <fullName evidence="2">Uracil phosphoribosyltransferase</fullName>
        <ecNumber evidence="2">2.4.2.9</ecNumber>
    </submittedName>
</protein>